<keyword evidence="3" id="KW-1185">Reference proteome</keyword>
<reference evidence="2 3" key="1">
    <citation type="submission" date="2024-02" db="EMBL/GenBank/DDBJ databases">
        <title>Rubritalea halochordaticola NBRC 107102.</title>
        <authorList>
            <person name="Ichikawa N."/>
            <person name="Katano-Makiyama Y."/>
            <person name="Hidaka K."/>
        </authorList>
    </citation>
    <scope>NUCLEOTIDE SEQUENCE [LARGE SCALE GENOMIC DNA]</scope>
    <source>
        <strain evidence="2 3">NBRC 107102</strain>
    </source>
</reference>
<feature type="transmembrane region" description="Helical" evidence="1">
    <location>
        <begin position="62"/>
        <end position="80"/>
    </location>
</feature>
<keyword evidence="1" id="KW-0812">Transmembrane</keyword>
<evidence type="ECO:0000313" key="3">
    <source>
        <dbReference type="Proteomes" id="UP001424741"/>
    </source>
</evidence>
<evidence type="ECO:0008006" key="4">
    <source>
        <dbReference type="Google" id="ProtNLM"/>
    </source>
</evidence>
<evidence type="ECO:0000256" key="1">
    <source>
        <dbReference type="SAM" id="Phobius"/>
    </source>
</evidence>
<dbReference type="RefSeq" id="WP_346187515.1">
    <property type="nucleotide sequence ID" value="NZ_BAABRL010000002.1"/>
</dbReference>
<accession>A0ABP9UZU3</accession>
<sequence>MNLPQFTKSERDRVAAVLSVLPGLGHIYKHHYLSGFGILIGGNLLMLFIAGWLSLATFGVSLLLVPALYWAAVIASAYYLEDWHGMHDYLHPWKKHH</sequence>
<organism evidence="2 3">
    <name type="scientific">Rubritalea halochordaticola</name>
    <dbReference type="NCBI Taxonomy" id="714537"/>
    <lineage>
        <taxon>Bacteria</taxon>
        <taxon>Pseudomonadati</taxon>
        <taxon>Verrucomicrobiota</taxon>
        <taxon>Verrucomicrobiia</taxon>
        <taxon>Verrucomicrobiales</taxon>
        <taxon>Rubritaleaceae</taxon>
        <taxon>Rubritalea</taxon>
    </lineage>
</organism>
<protein>
    <recommendedName>
        <fullName evidence="4">TM2 domain-containing protein</fullName>
    </recommendedName>
</protein>
<comment type="caution">
    <text evidence="2">The sequence shown here is derived from an EMBL/GenBank/DDBJ whole genome shotgun (WGS) entry which is preliminary data.</text>
</comment>
<keyword evidence="1" id="KW-0472">Membrane</keyword>
<dbReference type="Proteomes" id="UP001424741">
    <property type="component" value="Unassembled WGS sequence"/>
</dbReference>
<gene>
    <name evidence="2" type="ORF">Rhal01_00729</name>
</gene>
<evidence type="ECO:0000313" key="2">
    <source>
        <dbReference type="EMBL" id="GAA5494567.1"/>
    </source>
</evidence>
<feature type="transmembrane region" description="Helical" evidence="1">
    <location>
        <begin position="35"/>
        <end position="55"/>
    </location>
</feature>
<dbReference type="EMBL" id="BAABRL010000002">
    <property type="protein sequence ID" value="GAA5494567.1"/>
    <property type="molecule type" value="Genomic_DNA"/>
</dbReference>
<proteinExistence type="predicted"/>
<keyword evidence="1" id="KW-1133">Transmembrane helix</keyword>
<name>A0ABP9UZU3_9BACT</name>